<protein>
    <submittedName>
        <fullName evidence="2">(wild Malaysian banana) hypothetical protein</fullName>
    </submittedName>
</protein>
<reference evidence="2" key="1">
    <citation type="submission" date="2021-03" db="EMBL/GenBank/DDBJ databases">
        <authorList>
            <consortium name="Genoscope - CEA"/>
            <person name="William W."/>
        </authorList>
    </citation>
    <scope>NUCLEOTIDE SEQUENCE</scope>
    <source>
        <strain evidence="2">Doubled-haploid Pahang</strain>
    </source>
</reference>
<gene>
    <name evidence="2" type="ORF">GSMUA_212670.1</name>
</gene>
<accession>A0A804IAB4</accession>
<evidence type="ECO:0000313" key="3">
    <source>
        <dbReference type="EnsemblPlants" id="Ma03_p09770.1"/>
    </source>
</evidence>
<organism evidence="3 4">
    <name type="scientific">Musa acuminata subsp. malaccensis</name>
    <name type="common">Wild banana</name>
    <name type="synonym">Musa malaccensis</name>
    <dbReference type="NCBI Taxonomy" id="214687"/>
    <lineage>
        <taxon>Eukaryota</taxon>
        <taxon>Viridiplantae</taxon>
        <taxon>Streptophyta</taxon>
        <taxon>Embryophyta</taxon>
        <taxon>Tracheophyta</taxon>
        <taxon>Spermatophyta</taxon>
        <taxon>Magnoliopsida</taxon>
        <taxon>Liliopsida</taxon>
        <taxon>Zingiberales</taxon>
        <taxon>Musaceae</taxon>
        <taxon>Musa</taxon>
    </lineage>
</organism>
<keyword evidence="4" id="KW-1185">Reference proteome</keyword>
<proteinExistence type="predicted"/>
<dbReference type="Proteomes" id="UP000012960">
    <property type="component" value="Unplaced"/>
</dbReference>
<dbReference type="EMBL" id="HG996468">
    <property type="protein sequence ID" value="CAG1849681.1"/>
    <property type="molecule type" value="Genomic_DNA"/>
</dbReference>
<dbReference type="InParanoid" id="A0A804IAB4"/>
<name>A0A804IAB4_MUSAM</name>
<dbReference type="AlphaFoldDB" id="A0A804IAB4"/>
<feature type="chain" id="PRO_5036407694" evidence="1">
    <location>
        <begin position="19"/>
        <end position="78"/>
    </location>
</feature>
<keyword evidence="1" id="KW-0732">Signal</keyword>
<evidence type="ECO:0000313" key="4">
    <source>
        <dbReference type="Proteomes" id="UP000012960"/>
    </source>
</evidence>
<feature type="signal peptide" evidence="1">
    <location>
        <begin position="1"/>
        <end position="18"/>
    </location>
</feature>
<evidence type="ECO:0000313" key="2">
    <source>
        <dbReference type="EMBL" id="CAG1849681.1"/>
    </source>
</evidence>
<dbReference type="Gramene" id="Ma03_t09770.1">
    <property type="protein sequence ID" value="Ma03_p09770.1"/>
    <property type="gene ID" value="Ma03_g09770"/>
</dbReference>
<dbReference type="EnsemblPlants" id="Ma03_t09770.1">
    <property type="protein sequence ID" value="Ma03_p09770.1"/>
    <property type="gene ID" value="Ma03_g09770"/>
</dbReference>
<reference evidence="3" key="2">
    <citation type="submission" date="2021-05" db="UniProtKB">
        <authorList>
            <consortium name="EnsemblPlants"/>
        </authorList>
    </citation>
    <scope>IDENTIFICATION</scope>
    <source>
        <strain evidence="3">subsp. malaccensis</strain>
    </source>
</reference>
<evidence type="ECO:0000256" key="1">
    <source>
        <dbReference type="SAM" id="SignalP"/>
    </source>
</evidence>
<sequence>MLLLVALATSSLERRCRPDDEQQCAAVSSSNPLTNSCASPVRRNARKNKGCHFAASYSQIDSEELYLKGILLVPMYRG</sequence>